<keyword evidence="1" id="KW-0472">Membrane</keyword>
<sequence>MLFQFLLNTIVFFIKCLVWIVVVLAAIPFGIYMFLVEYFPEFTLAYGFGFWSVFSILSIIGFIVLWKPIIWIVGILQTLGLGME</sequence>
<dbReference type="RefSeq" id="WP_144890660.1">
    <property type="nucleotide sequence ID" value="NZ_VLKO01000004.1"/>
</dbReference>
<evidence type="ECO:0000256" key="1">
    <source>
        <dbReference type="SAM" id="Phobius"/>
    </source>
</evidence>
<keyword evidence="1" id="KW-1133">Transmembrane helix</keyword>
<dbReference type="Proteomes" id="UP000317519">
    <property type="component" value="Unassembled WGS sequence"/>
</dbReference>
<evidence type="ECO:0000313" key="2">
    <source>
        <dbReference type="EMBL" id="TWI00425.1"/>
    </source>
</evidence>
<gene>
    <name evidence="2" type="ORF">IQ05_01072</name>
</gene>
<accession>A0ABY3FKL6</accession>
<name>A0ABY3FKL6_9FLAO</name>
<organism evidence="2 3">
    <name type="scientific">Flavobacterium tiangeerense</name>
    <dbReference type="NCBI Taxonomy" id="459471"/>
    <lineage>
        <taxon>Bacteria</taxon>
        <taxon>Pseudomonadati</taxon>
        <taxon>Bacteroidota</taxon>
        <taxon>Flavobacteriia</taxon>
        <taxon>Flavobacteriales</taxon>
        <taxon>Flavobacteriaceae</taxon>
        <taxon>Flavobacterium</taxon>
    </lineage>
</organism>
<evidence type="ECO:0000313" key="3">
    <source>
        <dbReference type="Proteomes" id="UP000317519"/>
    </source>
</evidence>
<feature type="transmembrane region" description="Helical" evidence="1">
    <location>
        <begin position="48"/>
        <end position="66"/>
    </location>
</feature>
<proteinExistence type="predicted"/>
<reference evidence="2 3" key="1">
    <citation type="journal article" date="2015" name="Stand. Genomic Sci.">
        <title>Genomic Encyclopedia of Bacterial and Archaeal Type Strains, Phase III: the genomes of soil and plant-associated and newly described type strains.</title>
        <authorList>
            <person name="Whitman W.B."/>
            <person name="Woyke T."/>
            <person name="Klenk H.P."/>
            <person name="Zhou Y."/>
            <person name="Lilburn T.G."/>
            <person name="Beck B.J."/>
            <person name="De Vos P."/>
            <person name="Vandamme P."/>
            <person name="Eisen J.A."/>
            <person name="Garrity G."/>
            <person name="Hugenholtz P."/>
            <person name="Kyrpides N.C."/>
        </authorList>
    </citation>
    <scope>NUCLEOTIDE SEQUENCE [LARGE SCALE GENOMIC DNA]</scope>
    <source>
        <strain evidence="2 3">CGMCC 1.6847</strain>
    </source>
</reference>
<comment type="caution">
    <text evidence="2">The sequence shown here is derived from an EMBL/GenBank/DDBJ whole genome shotgun (WGS) entry which is preliminary data.</text>
</comment>
<feature type="transmembrane region" description="Helical" evidence="1">
    <location>
        <begin position="12"/>
        <end position="36"/>
    </location>
</feature>
<keyword evidence="3" id="KW-1185">Reference proteome</keyword>
<keyword evidence="1" id="KW-0812">Transmembrane</keyword>
<protein>
    <submittedName>
        <fullName evidence="2">Uncharacterized protein</fullName>
    </submittedName>
</protein>
<dbReference type="EMBL" id="VLKO01000004">
    <property type="protein sequence ID" value="TWI00425.1"/>
    <property type="molecule type" value="Genomic_DNA"/>
</dbReference>